<dbReference type="Gene3D" id="3.20.20.70">
    <property type="entry name" value="Aldolase class I"/>
    <property type="match status" value="1"/>
</dbReference>
<proteinExistence type="predicted"/>
<dbReference type="Proteomes" id="UP001230145">
    <property type="component" value="Unassembled WGS sequence"/>
</dbReference>
<comment type="caution">
    <text evidence="1">The sequence shown here is derived from an EMBL/GenBank/DDBJ whole genome shotgun (WGS) entry which is preliminary data.</text>
</comment>
<sequence length="102" mass="11684">MIDDDGVTVPAPCQWDGRALFAGNYADYKPFNFVDGEGVRCSLYVSGCPFRCPNCYNRATQSFRYGQPYTDELEERILAENVDGSHKNELINNHRWKEVLEV</sequence>
<protein>
    <submittedName>
        <fullName evidence="1">Pyruvate-formate lyase-activating enzyme</fullName>
    </submittedName>
</protein>
<keyword evidence="2" id="KW-1185">Reference proteome</keyword>
<reference evidence="1 2" key="1">
    <citation type="submission" date="2023-07" db="EMBL/GenBank/DDBJ databases">
        <title>Sequencing the genomes of 1000 actinobacteria strains.</title>
        <authorList>
            <person name="Klenk H.-P."/>
        </authorList>
    </citation>
    <scope>NUCLEOTIDE SEQUENCE [LARGE SCALE GENOMIC DNA]</scope>
    <source>
        <strain evidence="1 2">DSM 19515</strain>
    </source>
</reference>
<accession>A0ABT9PG34</accession>
<gene>
    <name evidence="1" type="ORF">J2S45_000130</name>
</gene>
<dbReference type="InterPro" id="IPR013785">
    <property type="entry name" value="Aldolase_TIM"/>
</dbReference>
<organism evidence="1 2">
    <name type="scientific">Trueperella abortisuis</name>
    <dbReference type="NCBI Taxonomy" id="445930"/>
    <lineage>
        <taxon>Bacteria</taxon>
        <taxon>Bacillati</taxon>
        <taxon>Actinomycetota</taxon>
        <taxon>Actinomycetes</taxon>
        <taxon>Actinomycetales</taxon>
        <taxon>Actinomycetaceae</taxon>
        <taxon>Trueperella</taxon>
    </lineage>
</organism>
<dbReference type="Pfam" id="PF13353">
    <property type="entry name" value="Fer4_12"/>
    <property type="match status" value="1"/>
</dbReference>
<dbReference type="RefSeq" id="WP_307634186.1">
    <property type="nucleotide sequence ID" value="NZ_JAUSQL010000001.1"/>
</dbReference>
<evidence type="ECO:0000313" key="2">
    <source>
        <dbReference type="Proteomes" id="UP001230145"/>
    </source>
</evidence>
<name>A0ABT9PG34_9ACTO</name>
<dbReference type="GO" id="GO:0016829">
    <property type="term" value="F:lyase activity"/>
    <property type="evidence" value="ECO:0007669"/>
    <property type="project" value="UniProtKB-KW"/>
</dbReference>
<keyword evidence="1" id="KW-0456">Lyase</keyword>
<evidence type="ECO:0000313" key="1">
    <source>
        <dbReference type="EMBL" id="MDP9831451.1"/>
    </source>
</evidence>
<dbReference type="EMBL" id="JAUSQL010000001">
    <property type="protein sequence ID" value="MDP9831451.1"/>
    <property type="molecule type" value="Genomic_DNA"/>
</dbReference>
<keyword evidence="1" id="KW-0670">Pyruvate</keyword>